<accession>A0A137PI59</accession>
<dbReference type="GO" id="GO:0000221">
    <property type="term" value="C:vacuolar proton-transporting V-type ATPase, V1 domain"/>
    <property type="evidence" value="ECO:0007669"/>
    <property type="project" value="EnsemblFungi"/>
</dbReference>
<dbReference type="GO" id="GO:0000329">
    <property type="term" value="C:fungal-type vacuole membrane"/>
    <property type="evidence" value="ECO:0007669"/>
    <property type="project" value="EnsemblFungi"/>
</dbReference>
<keyword evidence="3" id="KW-0406">Ion transport</keyword>
<dbReference type="Gene3D" id="3.30.2320.30">
    <property type="entry name" value="ATP synthase, E subunit, C-terminal"/>
    <property type="match status" value="1"/>
</dbReference>
<sequence length="228" mass="26245">MANRSLNDEEVYAEMKKMVAFIKQEALEKAREIKVKADEEFSMEKAKIVRQESIAIEANFDKKLKQVEIQKRITQSTLTNKARLDILATRQTKVDEIFEIASQALLKLQDDKEKYHKLLVEYILQGFYSLMEKKVTVQCRQKDEAEVQAAAKEASDLFEKEIGYPVEVVIDSAYLKESAAGGVVLSCLDGKIRVHNTLESRLDMLKEQMLPQIRYNLFGPSPSRKFYN</sequence>
<dbReference type="Proteomes" id="UP000070444">
    <property type="component" value="Unassembled WGS sequence"/>
</dbReference>
<gene>
    <name evidence="4" type="ORF">CONCODRAFT_76736</name>
</gene>
<organism evidence="4 5">
    <name type="scientific">Conidiobolus coronatus (strain ATCC 28846 / CBS 209.66 / NRRL 28638)</name>
    <name type="common">Delacroixia coronata</name>
    <dbReference type="NCBI Taxonomy" id="796925"/>
    <lineage>
        <taxon>Eukaryota</taxon>
        <taxon>Fungi</taxon>
        <taxon>Fungi incertae sedis</taxon>
        <taxon>Zoopagomycota</taxon>
        <taxon>Entomophthoromycotina</taxon>
        <taxon>Entomophthoromycetes</taxon>
        <taxon>Entomophthorales</taxon>
        <taxon>Ancylistaceae</taxon>
        <taxon>Conidiobolus</taxon>
    </lineage>
</organism>
<dbReference type="InterPro" id="IPR038495">
    <property type="entry name" value="ATPase_E_C"/>
</dbReference>
<evidence type="ECO:0000313" key="5">
    <source>
        <dbReference type="Proteomes" id="UP000070444"/>
    </source>
</evidence>
<proteinExistence type="inferred from homology"/>
<dbReference type="OMA" id="QHMMAFI"/>
<dbReference type="GO" id="GO:0046961">
    <property type="term" value="F:proton-transporting ATPase activity, rotational mechanism"/>
    <property type="evidence" value="ECO:0007669"/>
    <property type="project" value="InterPro"/>
</dbReference>
<evidence type="ECO:0000256" key="3">
    <source>
        <dbReference type="ARBA" id="ARBA00023065"/>
    </source>
</evidence>
<name>A0A137PI59_CONC2</name>
<comment type="similarity">
    <text evidence="1">Belongs to the V-ATPase E subunit family.</text>
</comment>
<evidence type="ECO:0000256" key="1">
    <source>
        <dbReference type="ARBA" id="ARBA00005901"/>
    </source>
</evidence>
<dbReference type="SUPFAM" id="SSF160527">
    <property type="entry name" value="V-type ATPase subunit E-like"/>
    <property type="match status" value="1"/>
</dbReference>
<dbReference type="Gene3D" id="6.10.250.1620">
    <property type="match status" value="1"/>
</dbReference>
<dbReference type="EMBL" id="KQ964421">
    <property type="protein sequence ID" value="KXN74665.1"/>
    <property type="molecule type" value="Genomic_DNA"/>
</dbReference>
<dbReference type="GO" id="GO:0045121">
    <property type="term" value="C:membrane raft"/>
    <property type="evidence" value="ECO:0007669"/>
    <property type="project" value="EnsemblFungi"/>
</dbReference>
<dbReference type="STRING" id="796925.A0A137PI59"/>
<reference evidence="4 5" key="1">
    <citation type="journal article" date="2015" name="Genome Biol. Evol.">
        <title>Phylogenomic analyses indicate that early fungi evolved digesting cell walls of algal ancestors of land plants.</title>
        <authorList>
            <person name="Chang Y."/>
            <person name="Wang S."/>
            <person name="Sekimoto S."/>
            <person name="Aerts A.L."/>
            <person name="Choi C."/>
            <person name="Clum A."/>
            <person name="LaButti K.M."/>
            <person name="Lindquist E.A."/>
            <person name="Yee Ngan C."/>
            <person name="Ohm R.A."/>
            <person name="Salamov A.A."/>
            <person name="Grigoriev I.V."/>
            <person name="Spatafora J.W."/>
            <person name="Berbee M.L."/>
        </authorList>
    </citation>
    <scope>NUCLEOTIDE SEQUENCE [LARGE SCALE GENOMIC DNA]</scope>
    <source>
        <strain evidence="4 5">NRRL 28638</strain>
    </source>
</reference>
<dbReference type="InterPro" id="IPR002842">
    <property type="entry name" value="ATPase_V1_Esu"/>
</dbReference>
<keyword evidence="5" id="KW-1185">Reference proteome</keyword>
<protein>
    <submittedName>
        <fullName evidence="4">ATPase, V1/A1 complex, subunit E</fullName>
    </submittedName>
</protein>
<evidence type="ECO:0000256" key="2">
    <source>
        <dbReference type="ARBA" id="ARBA00022448"/>
    </source>
</evidence>
<dbReference type="PANTHER" id="PTHR45715">
    <property type="entry name" value="ATPASE H+-TRANSPORTING V1 SUBUNIT E1A-RELATED"/>
    <property type="match status" value="1"/>
</dbReference>
<dbReference type="AlphaFoldDB" id="A0A137PI59"/>
<dbReference type="OrthoDB" id="10263003at2759"/>
<dbReference type="HAMAP" id="MF_00311">
    <property type="entry name" value="ATP_synth_E_arch"/>
    <property type="match status" value="1"/>
</dbReference>
<keyword evidence="2" id="KW-0813">Transport</keyword>
<evidence type="ECO:0000313" key="4">
    <source>
        <dbReference type="EMBL" id="KXN74665.1"/>
    </source>
</evidence>
<dbReference type="Pfam" id="PF01991">
    <property type="entry name" value="vATP-synt_E"/>
    <property type="match status" value="1"/>
</dbReference>